<reference evidence="7" key="2">
    <citation type="submission" date="2020-09" db="EMBL/GenBank/DDBJ databases">
        <authorList>
            <person name="Sun Q."/>
            <person name="Kim S."/>
        </authorList>
    </citation>
    <scope>NUCLEOTIDE SEQUENCE</scope>
    <source>
        <strain evidence="7">KCTC 23430</strain>
    </source>
</reference>
<evidence type="ECO:0000256" key="2">
    <source>
        <dbReference type="ARBA" id="ARBA00022692"/>
    </source>
</evidence>
<dbReference type="CDD" id="cd06261">
    <property type="entry name" value="TM_PBP2"/>
    <property type="match status" value="1"/>
</dbReference>
<dbReference type="RefSeq" id="WP_189475520.1">
    <property type="nucleotide sequence ID" value="NZ_BMYM01000001.1"/>
</dbReference>
<evidence type="ECO:0000256" key="1">
    <source>
        <dbReference type="ARBA" id="ARBA00004651"/>
    </source>
</evidence>
<dbReference type="InterPro" id="IPR035906">
    <property type="entry name" value="MetI-like_sf"/>
</dbReference>
<organism evidence="7 8">
    <name type="scientific">Parahalioglobus pacificus</name>
    <dbReference type="NCBI Taxonomy" id="930806"/>
    <lineage>
        <taxon>Bacteria</taxon>
        <taxon>Pseudomonadati</taxon>
        <taxon>Pseudomonadota</taxon>
        <taxon>Gammaproteobacteria</taxon>
        <taxon>Cellvibrionales</taxon>
        <taxon>Halieaceae</taxon>
        <taxon>Parahalioglobus</taxon>
    </lineage>
</organism>
<dbReference type="Gene3D" id="1.10.3720.10">
    <property type="entry name" value="MetI-like"/>
    <property type="match status" value="1"/>
</dbReference>
<evidence type="ECO:0000256" key="5">
    <source>
        <dbReference type="RuleBase" id="RU363032"/>
    </source>
</evidence>
<feature type="transmembrane region" description="Helical" evidence="5">
    <location>
        <begin position="482"/>
        <end position="500"/>
    </location>
</feature>
<evidence type="ECO:0000259" key="6">
    <source>
        <dbReference type="PROSITE" id="PS50928"/>
    </source>
</evidence>
<feature type="transmembrane region" description="Helical" evidence="5">
    <location>
        <begin position="512"/>
        <end position="537"/>
    </location>
</feature>
<gene>
    <name evidence="7" type="ORF">GCM10007053_09010</name>
</gene>
<dbReference type="PROSITE" id="PS50928">
    <property type="entry name" value="ABC_TM1"/>
    <property type="match status" value="1"/>
</dbReference>
<keyword evidence="4 5" id="KW-0472">Membrane</keyword>
<sequence length="743" mass="78944">MNNSLHRGRFAARQVLDRCANALISAGGVGVILSVVMILVFLLHEVAPLLSAPSLTEQGTSAVPASDSTLLVAEDIGSVGLAFSESGEARFFDLSRDRALLTRSLLYADASVTAATRAALPWGAAALGTEAGELLLVRPEFETTVTQGRRELRPSVRPIVPLLQLAPAGDALLRVALTETDSELAVAAESASGRLYFASWQLDENGLAGSANRVLSLPPGEDPGSSGLLFVDARHRFLVRVTFQGNYTVHDLAPVNNAMPVPRLTSGSLFEAGEQLTAAAVLFGSASFVVASDRGALLQLSPTLQDSGELSLQTLRRFSVPGKAVHHLAADPGSRLFAAVFDDGAIGLFHSTSQRQGWATTGLATDEITASSISNGGGQLLLQDAQGGVTRFSIQAPHADVSARSLFAAVQYEGYRAPIFKWQPATAGATYEAKLSLSPLLWGTLKAAFFTMLFAIPLALSAAIFTGYFMASSMRRKVKPGIELMEAMPTVVLGFLAALWFAPWLDEHLAEALLACLLLPVAVAVSGVLWGLLGNVLRPYVVSGWEPLLLLPVFAGTAALAVFAADLLEQWYLGMSLKDYIYQRWGLDYAQRNALVVGVAMGLAVVPTVFSIAEDALYSVPKQLSDGSLALGASRWQTLRNVVLPTASPGIFSALMIGLGRAVGETMIVVMAAGNTPLMDSNLFSGMRTLSATIALEAPEVALGSSHYRVLIVAALLLFLLTFILNSAAELLRQRLRRRYRAL</sequence>
<feature type="transmembrane region" description="Helical" evidence="5">
    <location>
        <begin position="447"/>
        <end position="470"/>
    </location>
</feature>
<dbReference type="Pfam" id="PF00528">
    <property type="entry name" value="BPD_transp_1"/>
    <property type="match status" value="1"/>
</dbReference>
<dbReference type="PANTHER" id="PTHR42727:SF1">
    <property type="entry name" value="PHOSPHATE TRANSPORT SYSTEM PERMEASE"/>
    <property type="match status" value="1"/>
</dbReference>
<comment type="caution">
    <text evidence="7">The sequence shown here is derived from an EMBL/GenBank/DDBJ whole genome shotgun (WGS) entry which is preliminary data.</text>
</comment>
<reference evidence="7" key="1">
    <citation type="journal article" date="2014" name="Int. J. Syst. Evol. Microbiol.">
        <title>Complete genome sequence of Corynebacterium casei LMG S-19264T (=DSM 44701T), isolated from a smear-ripened cheese.</title>
        <authorList>
            <consortium name="US DOE Joint Genome Institute (JGI-PGF)"/>
            <person name="Walter F."/>
            <person name="Albersmeier A."/>
            <person name="Kalinowski J."/>
            <person name="Ruckert C."/>
        </authorList>
    </citation>
    <scope>NUCLEOTIDE SEQUENCE</scope>
    <source>
        <strain evidence="7">KCTC 23430</strain>
    </source>
</reference>
<keyword evidence="3 5" id="KW-1133">Transmembrane helix</keyword>
<keyword evidence="2 5" id="KW-0812">Transmembrane</keyword>
<feature type="transmembrane region" description="Helical" evidence="5">
    <location>
        <begin position="549"/>
        <end position="573"/>
    </location>
</feature>
<feature type="transmembrane region" description="Helical" evidence="5">
    <location>
        <begin position="650"/>
        <end position="673"/>
    </location>
</feature>
<accession>A0A918XEJ0</accession>
<dbReference type="InterPro" id="IPR000515">
    <property type="entry name" value="MetI-like"/>
</dbReference>
<dbReference type="GO" id="GO:0005886">
    <property type="term" value="C:plasma membrane"/>
    <property type="evidence" value="ECO:0007669"/>
    <property type="project" value="UniProtKB-SubCell"/>
</dbReference>
<dbReference type="AlphaFoldDB" id="A0A918XEJ0"/>
<evidence type="ECO:0000256" key="4">
    <source>
        <dbReference type="ARBA" id="ARBA00023136"/>
    </source>
</evidence>
<dbReference type="EMBL" id="BMYM01000001">
    <property type="protein sequence ID" value="GHD29030.1"/>
    <property type="molecule type" value="Genomic_DNA"/>
</dbReference>
<keyword evidence="8" id="KW-1185">Reference proteome</keyword>
<feature type="transmembrane region" description="Helical" evidence="5">
    <location>
        <begin position="710"/>
        <end position="732"/>
    </location>
</feature>
<protein>
    <submittedName>
        <fullName evidence="7">Phosphate ABC transporter permease</fullName>
    </submittedName>
</protein>
<comment type="similarity">
    <text evidence="5">Belongs to the binding-protein-dependent transport system permease family.</text>
</comment>
<evidence type="ECO:0000313" key="7">
    <source>
        <dbReference type="EMBL" id="GHD29030.1"/>
    </source>
</evidence>
<proteinExistence type="inferred from homology"/>
<dbReference type="SUPFAM" id="SSF161098">
    <property type="entry name" value="MetI-like"/>
    <property type="match status" value="1"/>
</dbReference>
<comment type="subcellular location">
    <subcellularLocation>
        <location evidence="1 5">Cell membrane</location>
        <topology evidence="1 5">Multi-pass membrane protein</topology>
    </subcellularLocation>
</comment>
<evidence type="ECO:0000256" key="3">
    <source>
        <dbReference type="ARBA" id="ARBA00022989"/>
    </source>
</evidence>
<dbReference type="GO" id="GO:0055085">
    <property type="term" value="P:transmembrane transport"/>
    <property type="evidence" value="ECO:0007669"/>
    <property type="project" value="InterPro"/>
</dbReference>
<feature type="transmembrane region" description="Helical" evidence="5">
    <location>
        <begin position="593"/>
        <end position="613"/>
    </location>
</feature>
<dbReference type="SUPFAM" id="SSF50956">
    <property type="entry name" value="Thermostable phytase (3-phytase)"/>
    <property type="match status" value="1"/>
</dbReference>
<feature type="domain" description="ABC transmembrane type-1" evidence="6">
    <location>
        <begin position="441"/>
        <end position="729"/>
    </location>
</feature>
<dbReference type="Proteomes" id="UP000644693">
    <property type="component" value="Unassembled WGS sequence"/>
</dbReference>
<dbReference type="PANTHER" id="PTHR42727">
    <property type="entry name" value="PHOSPHATE TRANSPORT SYSTEM PERMEASE PROTEIN"/>
    <property type="match status" value="1"/>
</dbReference>
<name>A0A918XEJ0_9GAMM</name>
<feature type="transmembrane region" description="Helical" evidence="5">
    <location>
        <begin position="21"/>
        <end position="43"/>
    </location>
</feature>
<keyword evidence="5" id="KW-0813">Transport</keyword>
<evidence type="ECO:0000313" key="8">
    <source>
        <dbReference type="Proteomes" id="UP000644693"/>
    </source>
</evidence>